<feature type="transmembrane region" description="Helical" evidence="8">
    <location>
        <begin position="797"/>
        <end position="816"/>
    </location>
</feature>
<feature type="domain" description="Sodium/calcium exchanger membrane region" evidence="9">
    <location>
        <begin position="125"/>
        <end position="262"/>
    </location>
</feature>
<sequence length="1041" mass="113341">MATAMDPSLRLGRQGARRLRDRRFSTRALYLTCLVLTVLALLSFWPERRYGTLTPAGTGGIQARDLGSLEATDDTCRLVHEAKDKCAFIRKHCPDDEPGFLEYLQLYYCNLSHVKPVAFIILMFWLGLLFSTIGIAASDFFCINLSTIATILGMSESLAGVTFLAFGNGSPDVFSTFAAMSTNSSSLAIGELIGAAGFITAVVAGSMALVRPFKVARKSFVRDVGFFAVAAAFSMGFLSDGHLHLWECLGMVIYYVFYVAVVVIWHWWITRRARRRERDAAARGHFNVPGIEEAEVQEEYLDDPDDESRTRASSSRGASVEDFRALEGGIPRIQEPEDDEDDDENRELLGEITGNMRLKRPGRHRRNTITPVRPSLVGALEFQAVLKSLNRSRNIQTIPMHARRYSDDPSHILAQHETEAPATTLPAVDVSLIDASNQDHTAPQAGQPARPSNLTASGRARAVSANDAAGLQLDPRLFHNAVQAPKLVNIPEDGSGSTTPHPTSSQASRHSSGLLSPESATRASSRTQSPAPSVHDQRAPSPDFLQLPNDNFLARDRRRRLIDNEVSRDSPDHSPKSRPRLSALQGASNTRSSGRSSPISPFPLFHDNLVSPHSRLPSLYLPPPASASGESQSFPLEDDQILEEARPPSWWPSRILPSPLVLFSTLFPTLCHWRDKSWWEILLGLVAAPSVLLLTVTLPVVDTDRDEDDDESIASPGESSQRKFSGPQLQVSTPREDQPLLSGPTTPGTGAAGVAAKAEQHQQRHGPGSASEVAILSPNPTPLNPTPAKTQKTWNRWLTIIQLYLSPIMIVLILYTQYIDSPLPLIRTITRPILISLLVSTLLLIPLLLTTTPTHRPPLYAPILSLAGFVVSIAWISTIASQVVAVLKTFAIILNMSHAILGLTVFAVGNSLGDLVADITVARLGYPVMALSACFGGPMLNILLGIGLSGSYLLIRGAQKRLHKHPEKGWKSGTYEIQVGDTLIVSGVTLLVTLVGLLVAVPLNGWMMSRRIAWALIALWCTGTVINIVLEVSGVGSSKGM</sequence>
<dbReference type="EMBL" id="ML996090">
    <property type="protein sequence ID" value="KAF2149881.1"/>
    <property type="molecule type" value="Genomic_DNA"/>
</dbReference>
<dbReference type="Proteomes" id="UP000799439">
    <property type="component" value="Unassembled WGS sequence"/>
</dbReference>
<feature type="transmembrane region" description="Helical" evidence="8">
    <location>
        <begin position="859"/>
        <end position="878"/>
    </location>
</feature>
<dbReference type="Gene3D" id="1.20.1420.30">
    <property type="entry name" value="NCX, central ion-binding region"/>
    <property type="match status" value="2"/>
</dbReference>
<feature type="compositionally biased region" description="Polar residues" evidence="7">
    <location>
        <begin position="717"/>
        <end position="733"/>
    </location>
</feature>
<dbReference type="GO" id="GO:0008324">
    <property type="term" value="F:monoatomic cation transmembrane transporter activity"/>
    <property type="evidence" value="ECO:0007669"/>
    <property type="project" value="TreeGrafter"/>
</dbReference>
<feature type="transmembrane region" description="Helical" evidence="8">
    <location>
        <begin position="828"/>
        <end position="847"/>
    </location>
</feature>
<keyword evidence="6 8" id="KW-0472">Membrane</keyword>
<evidence type="ECO:0000256" key="5">
    <source>
        <dbReference type="ARBA" id="ARBA00022989"/>
    </source>
</evidence>
<feature type="region of interest" description="Disordered" evidence="7">
    <location>
        <begin position="704"/>
        <end position="788"/>
    </location>
</feature>
<evidence type="ECO:0000259" key="9">
    <source>
        <dbReference type="Pfam" id="PF01699"/>
    </source>
</evidence>
<comment type="subcellular location">
    <subcellularLocation>
        <location evidence="1">Membrane</location>
        <topology evidence="1">Multi-pass membrane protein</topology>
    </subcellularLocation>
</comment>
<feature type="transmembrane region" description="Helical" evidence="8">
    <location>
        <begin position="244"/>
        <end position="268"/>
    </location>
</feature>
<evidence type="ECO:0000313" key="11">
    <source>
        <dbReference type="Proteomes" id="UP000799439"/>
    </source>
</evidence>
<comment type="similarity">
    <text evidence="2">Belongs to the Ca(2+):cation antiporter (CaCA) (TC 2.A.19) family.</text>
</comment>
<feature type="transmembrane region" description="Helical" evidence="8">
    <location>
        <begin position="929"/>
        <end position="955"/>
    </location>
</feature>
<dbReference type="PANTHER" id="PTHR12266:SF0">
    <property type="entry name" value="MITOCHONDRIAL SODIUM_CALCIUM EXCHANGER PROTEIN"/>
    <property type="match status" value="1"/>
</dbReference>
<feature type="compositionally biased region" description="Basic and acidic residues" evidence="7">
    <location>
        <begin position="561"/>
        <end position="575"/>
    </location>
</feature>
<feature type="transmembrane region" description="Helical" evidence="8">
    <location>
        <begin position="187"/>
        <end position="208"/>
    </location>
</feature>
<evidence type="ECO:0000256" key="2">
    <source>
        <dbReference type="ARBA" id="ARBA00008170"/>
    </source>
</evidence>
<evidence type="ECO:0000256" key="7">
    <source>
        <dbReference type="SAM" id="MobiDB-lite"/>
    </source>
</evidence>
<feature type="compositionally biased region" description="Low complexity" evidence="7">
    <location>
        <begin position="494"/>
        <end position="505"/>
    </location>
</feature>
<feature type="transmembrane region" description="Helical" evidence="8">
    <location>
        <begin position="975"/>
        <end position="1000"/>
    </location>
</feature>
<feature type="compositionally biased region" description="Polar residues" evidence="7">
    <location>
        <begin position="506"/>
        <end position="531"/>
    </location>
</feature>
<evidence type="ECO:0000256" key="8">
    <source>
        <dbReference type="SAM" id="Phobius"/>
    </source>
</evidence>
<dbReference type="AlphaFoldDB" id="A0A9P4IUG3"/>
<dbReference type="InterPro" id="IPR004837">
    <property type="entry name" value="NaCa_Exmemb"/>
</dbReference>
<dbReference type="InterPro" id="IPR051359">
    <property type="entry name" value="CaCA_antiporter"/>
</dbReference>
<comment type="caution">
    <text evidence="10">The sequence shown here is derived from an EMBL/GenBank/DDBJ whole genome shotgun (WGS) entry which is preliminary data.</text>
</comment>
<name>A0A9P4IUG3_9PEZI</name>
<evidence type="ECO:0000313" key="10">
    <source>
        <dbReference type="EMBL" id="KAF2149881.1"/>
    </source>
</evidence>
<feature type="compositionally biased region" description="Low complexity" evidence="7">
    <location>
        <begin position="743"/>
        <end position="756"/>
    </location>
</feature>
<feature type="region of interest" description="Disordered" evidence="7">
    <location>
        <begin position="488"/>
        <end position="599"/>
    </location>
</feature>
<feature type="region of interest" description="Disordered" evidence="7">
    <location>
        <begin position="297"/>
        <end position="318"/>
    </location>
</feature>
<feature type="region of interest" description="Disordered" evidence="7">
    <location>
        <begin position="438"/>
        <end position="458"/>
    </location>
</feature>
<proteinExistence type="inferred from homology"/>
<evidence type="ECO:0000256" key="6">
    <source>
        <dbReference type="ARBA" id="ARBA00023136"/>
    </source>
</evidence>
<dbReference type="GO" id="GO:0006874">
    <property type="term" value="P:intracellular calcium ion homeostasis"/>
    <property type="evidence" value="ECO:0007669"/>
    <property type="project" value="TreeGrafter"/>
</dbReference>
<dbReference type="GO" id="GO:0016020">
    <property type="term" value="C:membrane"/>
    <property type="evidence" value="ECO:0007669"/>
    <property type="project" value="UniProtKB-SubCell"/>
</dbReference>
<feature type="transmembrane region" description="Helical" evidence="8">
    <location>
        <begin position="28"/>
        <end position="45"/>
    </location>
</feature>
<feature type="transmembrane region" description="Helical" evidence="8">
    <location>
        <begin position="148"/>
        <end position="167"/>
    </location>
</feature>
<evidence type="ECO:0000256" key="1">
    <source>
        <dbReference type="ARBA" id="ARBA00004141"/>
    </source>
</evidence>
<feature type="compositionally biased region" description="Acidic residues" evidence="7">
    <location>
        <begin position="297"/>
        <end position="306"/>
    </location>
</feature>
<evidence type="ECO:0000256" key="3">
    <source>
        <dbReference type="ARBA" id="ARBA00022448"/>
    </source>
</evidence>
<feature type="transmembrane region" description="Helical" evidence="8">
    <location>
        <begin position="220"/>
        <end position="238"/>
    </location>
</feature>
<gene>
    <name evidence="10" type="ORF">K461DRAFT_329088</name>
</gene>
<protein>
    <recommendedName>
        <fullName evidence="9">Sodium/calcium exchanger membrane region domain-containing protein</fullName>
    </recommendedName>
</protein>
<organism evidence="10 11">
    <name type="scientific">Myriangium duriaei CBS 260.36</name>
    <dbReference type="NCBI Taxonomy" id="1168546"/>
    <lineage>
        <taxon>Eukaryota</taxon>
        <taxon>Fungi</taxon>
        <taxon>Dikarya</taxon>
        <taxon>Ascomycota</taxon>
        <taxon>Pezizomycotina</taxon>
        <taxon>Dothideomycetes</taxon>
        <taxon>Dothideomycetidae</taxon>
        <taxon>Myriangiales</taxon>
        <taxon>Myriangiaceae</taxon>
        <taxon>Myriangium</taxon>
    </lineage>
</organism>
<keyword evidence="11" id="KW-1185">Reference proteome</keyword>
<feature type="transmembrane region" description="Helical" evidence="8">
    <location>
        <begin position="890"/>
        <end position="909"/>
    </location>
</feature>
<dbReference type="PANTHER" id="PTHR12266">
    <property type="entry name" value="NA+/CA2+ K+ INDEPENDENT EXCHANGER"/>
    <property type="match status" value="1"/>
</dbReference>
<reference evidence="10" key="1">
    <citation type="journal article" date="2020" name="Stud. Mycol.">
        <title>101 Dothideomycetes genomes: a test case for predicting lifestyles and emergence of pathogens.</title>
        <authorList>
            <person name="Haridas S."/>
            <person name="Albert R."/>
            <person name="Binder M."/>
            <person name="Bloem J."/>
            <person name="Labutti K."/>
            <person name="Salamov A."/>
            <person name="Andreopoulos B."/>
            <person name="Baker S."/>
            <person name="Barry K."/>
            <person name="Bills G."/>
            <person name="Bluhm B."/>
            <person name="Cannon C."/>
            <person name="Castanera R."/>
            <person name="Culley D."/>
            <person name="Daum C."/>
            <person name="Ezra D."/>
            <person name="Gonzalez J."/>
            <person name="Henrissat B."/>
            <person name="Kuo A."/>
            <person name="Liang C."/>
            <person name="Lipzen A."/>
            <person name="Lutzoni F."/>
            <person name="Magnuson J."/>
            <person name="Mondo S."/>
            <person name="Nolan M."/>
            <person name="Ohm R."/>
            <person name="Pangilinan J."/>
            <person name="Park H.-J."/>
            <person name="Ramirez L."/>
            <person name="Alfaro M."/>
            <person name="Sun H."/>
            <person name="Tritt A."/>
            <person name="Yoshinaga Y."/>
            <person name="Zwiers L.-H."/>
            <person name="Turgeon B."/>
            <person name="Goodwin S."/>
            <person name="Spatafora J."/>
            <person name="Crous P."/>
            <person name="Grigoriev I."/>
        </authorList>
    </citation>
    <scope>NUCLEOTIDE SEQUENCE</scope>
    <source>
        <strain evidence="10">CBS 260.36</strain>
    </source>
</reference>
<dbReference type="OrthoDB" id="407410at2759"/>
<dbReference type="Pfam" id="PF01699">
    <property type="entry name" value="Na_Ca_ex"/>
    <property type="match status" value="2"/>
</dbReference>
<feature type="domain" description="Sodium/calcium exchanger membrane region" evidence="9">
    <location>
        <begin position="865"/>
        <end position="1028"/>
    </location>
</feature>
<feature type="transmembrane region" description="Helical" evidence="8">
    <location>
        <begin position="117"/>
        <end position="136"/>
    </location>
</feature>
<keyword evidence="5 8" id="KW-1133">Transmembrane helix</keyword>
<evidence type="ECO:0000256" key="4">
    <source>
        <dbReference type="ARBA" id="ARBA00022692"/>
    </source>
</evidence>
<feature type="transmembrane region" description="Helical" evidence="8">
    <location>
        <begin position="1012"/>
        <end position="1032"/>
    </location>
</feature>
<accession>A0A9P4IUG3</accession>
<feature type="compositionally biased region" description="Polar residues" evidence="7">
    <location>
        <begin position="585"/>
        <end position="599"/>
    </location>
</feature>
<keyword evidence="3" id="KW-0813">Transport</keyword>
<keyword evidence="4 8" id="KW-0812">Transmembrane</keyword>
<dbReference type="InterPro" id="IPR044880">
    <property type="entry name" value="NCX_ion-bd_dom_sf"/>
</dbReference>